<feature type="compositionally biased region" description="Basic and acidic residues" evidence="14">
    <location>
        <begin position="544"/>
        <end position="554"/>
    </location>
</feature>
<dbReference type="SMART" id="SM00249">
    <property type="entry name" value="PHD"/>
    <property type="match status" value="1"/>
</dbReference>
<keyword evidence="7 11" id="KW-0238">DNA-binding</keyword>
<feature type="DNA-binding region" description="Homeobox" evidence="11">
    <location>
        <begin position="838"/>
        <end position="897"/>
    </location>
</feature>
<dbReference type="Pfam" id="PF00628">
    <property type="entry name" value="PHD"/>
    <property type="match status" value="1"/>
</dbReference>
<feature type="compositionally biased region" description="Basic residues" evidence="14">
    <location>
        <begin position="308"/>
        <end position="317"/>
    </location>
</feature>
<evidence type="ECO:0000313" key="17">
    <source>
        <dbReference type="EMBL" id="KZM81484.1"/>
    </source>
</evidence>
<dbReference type="PROSITE" id="PS00027">
    <property type="entry name" value="HOMEOBOX_1"/>
    <property type="match status" value="1"/>
</dbReference>
<dbReference type="InterPro" id="IPR019786">
    <property type="entry name" value="Zinc_finger_PHD-type_CS"/>
</dbReference>
<evidence type="ECO:0000256" key="13">
    <source>
        <dbReference type="RuleBase" id="RU000682"/>
    </source>
</evidence>
<dbReference type="GO" id="GO:0045814">
    <property type="term" value="P:negative regulation of gene expression, epigenetic"/>
    <property type="evidence" value="ECO:0007669"/>
    <property type="project" value="TreeGrafter"/>
</dbReference>
<dbReference type="Pfam" id="PF00046">
    <property type="entry name" value="Homeodomain"/>
    <property type="match status" value="1"/>
</dbReference>
<evidence type="ECO:0000256" key="9">
    <source>
        <dbReference type="ARBA" id="ARBA00023163"/>
    </source>
</evidence>
<keyword evidence="5" id="KW-0862">Zinc</keyword>
<dbReference type="Gene3D" id="3.30.40.10">
    <property type="entry name" value="Zinc/RING finger domain, C3HC4 (zinc finger)"/>
    <property type="match status" value="1"/>
</dbReference>
<keyword evidence="6" id="KW-0805">Transcription regulation</keyword>
<feature type="compositionally biased region" description="Acidic residues" evidence="14">
    <location>
        <begin position="516"/>
        <end position="534"/>
    </location>
</feature>
<evidence type="ECO:0000256" key="1">
    <source>
        <dbReference type="ARBA" id="ARBA00004123"/>
    </source>
</evidence>
<dbReference type="PANTHER" id="PTHR12628">
    <property type="entry name" value="POLYCOMB-LIKE TRANSCRIPTION FACTOR"/>
    <property type="match status" value="1"/>
</dbReference>
<evidence type="ECO:0000256" key="11">
    <source>
        <dbReference type="PROSITE-ProRule" id="PRU00108"/>
    </source>
</evidence>
<feature type="domain" description="Homeobox" evidence="16">
    <location>
        <begin position="836"/>
        <end position="896"/>
    </location>
</feature>
<dbReference type="CDD" id="cd00086">
    <property type="entry name" value="homeodomain"/>
    <property type="match status" value="1"/>
</dbReference>
<feature type="compositionally biased region" description="Polar residues" evidence="14">
    <location>
        <begin position="1019"/>
        <end position="1028"/>
    </location>
</feature>
<evidence type="ECO:0000256" key="7">
    <source>
        <dbReference type="ARBA" id="ARBA00023125"/>
    </source>
</evidence>
<dbReference type="InterPro" id="IPR045876">
    <property type="entry name" value="PRHA-like_PHD-finger"/>
</dbReference>
<protein>
    <recommendedName>
        <fullName evidence="18">Homeobox domain-containing protein</fullName>
    </recommendedName>
</protein>
<feature type="region of interest" description="Disordered" evidence="14">
    <location>
        <begin position="214"/>
        <end position="320"/>
    </location>
</feature>
<dbReference type="Gene3D" id="1.10.10.60">
    <property type="entry name" value="Homeodomain-like"/>
    <property type="match status" value="1"/>
</dbReference>
<dbReference type="GO" id="GO:0005634">
    <property type="term" value="C:nucleus"/>
    <property type="evidence" value="ECO:0007669"/>
    <property type="project" value="UniProtKB-SubCell"/>
</dbReference>
<dbReference type="EMBL" id="LNRQ01000009">
    <property type="protein sequence ID" value="KZM81484.1"/>
    <property type="molecule type" value="Genomic_DNA"/>
</dbReference>
<evidence type="ECO:0008006" key="18">
    <source>
        <dbReference type="Google" id="ProtNLM"/>
    </source>
</evidence>
<evidence type="ECO:0000256" key="14">
    <source>
        <dbReference type="SAM" id="MobiDB-lite"/>
    </source>
</evidence>
<dbReference type="FunFam" id="3.30.40.10:FF:000650">
    <property type="entry name" value="Homeobox protein HAT3.1"/>
    <property type="match status" value="1"/>
</dbReference>
<evidence type="ECO:0000256" key="5">
    <source>
        <dbReference type="ARBA" id="ARBA00022833"/>
    </source>
</evidence>
<dbReference type="GO" id="GO:0008270">
    <property type="term" value="F:zinc ion binding"/>
    <property type="evidence" value="ECO:0007669"/>
    <property type="project" value="UniProtKB-KW"/>
</dbReference>
<keyword evidence="10 11" id="KW-0539">Nucleus</keyword>
<keyword evidence="4 12" id="KW-0863">Zinc-finger</keyword>
<dbReference type="CDD" id="cd15504">
    <property type="entry name" value="PHD_PRHA_like"/>
    <property type="match status" value="1"/>
</dbReference>
<dbReference type="PROSITE" id="PS50071">
    <property type="entry name" value="HOMEOBOX_2"/>
    <property type="match status" value="1"/>
</dbReference>
<evidence type="ECO:0000256" key="3">
    <source>
        <dbReference type="ARBA" id="ARBA00022723"/>
    </source>
</evidence>
<keyword evidence="8 11" id="KW-0371">Homeobox</keyword>
<evidence type="ECO:0000256" key="10">
    <source>
        <dbReference type="ARBA" id="ARBA00023242"/>
    </source>
</evidence>
<dbReference type="InterPro" id="IPR017970">
    <property type="entry name" value="Homeobox_CS"/>
</dbReference>
<dbReference type="AlphaFoldDB" id="A0A175YCZ5"/>
<keyword evidence="9" id="KW-0804">Transcription</keyword>
<evidence type="ECO:0000256" key="8">
    <source>
        <dbReference type="ARBA" id="ARBA00023155"/>
    </source>
</evidence>
<dbReference type="InterPro" id="IPR001965">
    <property type="entry name" value="Znf_PHD"/>
</dbReference>
<dbReference type="InterPro" id="IPR011011">
    <property type="entry name" value="Znf_FYVE_PHD"/>
</dbReference>
<dbReference type="InterPro" id="IPR001356">
    <property type="entry name" value="HD"/>
</dbReference>
<feature type="compositionally biased region" description="Polar residues" evidence="14">
    <location>
        <begin position="1049"/>
        <end position="1058"/>
    </location>
</feature>
<organism evidence="17">
    <name type="scientific">Daucus carota subsp. sativus</name>
    <name type="common">Carrot</name>
    <dbReference type="NCBI Taxonomy" id="79200"/>
    <lineage>
        <taxon>Eukaryota</taxon>
        <taxon>Viridiplantae</taxon>
        <taxon>Streptophyta</taxon>
        <taxon>Embryophyta</taxon>
        <taxon>Tracheophyta</taxon>
        <taxon>Spermatophyta</taxon>
        <taxon>Magnoliopsida</taxon>
        <taxon>eudicotyledons</taxon>
        <taxon>Gunneridae</taxon>
        <taxon>Pentapetalae</taxon>
        <taxon>asterids</taxon>
        <taxon>campanulids</taxon>
        <taxon>Apiales</taxon>
        <taxon>Apiaceae</taxon>
        <taxon>Apioideae</taxon>
        <taxon>Scandiceae</taxon>
        <taxon>Daucinae</taxon>
        <taxon>Daucus</taxon>
        <taxon>Daucus sect. Daucus</taxon>
    </lineage>
</organism>
<feature type="domain" description="PHD-type" evidence="15">
    <location>
        <begin position="412"/>
        <end position="469"/>
    </location>
</feature>
<name>A0A175YCZ5_DAUCS</name>
<dbReference type="InterPro" id="IPR013083">
    <property type="entry name" value="Znf_RING/FYVE/PHD"/>
</dbReference>
<dbReference type="Gramene" id="KZM81484">
    <property type="protein sequence ID" value="KZM81484"/>
    <property type="gene ID" value="DCAR_029097"/>
</dbReference>
<accession>A0A175YCZ5</accession>
<feature type="region of interest" description="Disordered" evidence="14">
    <location>
        <begin position="893"/>
        <end position="1119"/>
    </location>
</feature>
<dbReference type="InterPro" id="IPR019787">
    <property type="entry name" value="Znf_PHD-finger"/>
</dbReference>
<dbReference type="InterPro" id="IPR009057">
    <property type="entry name" value="Homeodomain-like_sf"/>
</dbReference>
<dbReference type="SMART" id="SM00389">
    <property type="entry name" value="HOX"/>
    <property type="match status" value="1"/>
</dbReference>
<sequence>MDAFLMQQCTKMEERSSTKPKELEQVHNTLTNGRCTPPGQMDNVTAEDVQKASAGTKVGVNVSVGDKIVPSADDSIKLLPFGELPQDMKMCSPGPVEVQAENQSKISPNSIKVTPDHNHKFGSEMVNNEAEENHVIATENTENGPIKGQNSEFGHINMEQKGTLPEEVTPNNCLESSIPQIDTQSRIYSSDLLGSPTGDAANDHIHLEQQINNAPNSSGLEQLGPGQETAAEGSSHLEETVEGTPVLPRNRPISMISSEGNIKVLSGKRKKNQNLLVSSSRTLRSRSQEKSKAPDTSNMVTEGADSQKKKKRKKRMEKNKIDEYSRIRTHLRYLLHRIQYEKNFIDAYSGEGWKGQSLEKLKPEKELQRARSEIVRRKLKIRDLFQRLDLLCSEGRIPDNLFDSEGEIDSEDIFCAKCGSKDVTLSNDIILCDGACERGFHQFCLDPPLLREHIPAGDEGWLCPGCDCKVDCLELLNDSQGTKILVTDSWEKVFAEEAAAAAAGKNLDDISGLPSDDSEDDDYNPDSPDLDENVQADVSSSDESDNHSGADDLRVLPQKELFLGLPSDDSEDDDYDPSSLNYDQKSKMESSSSDFTSDSEDLTVVVDKCKPSSEVQGPVTSSPDDVMEDEEGCGLPEEGDCASVYPRRQVKRLDYKKLHDSRRILYLFLTELFALAHVSLILKEEYGNTSSDSSDEDYMDLALPNTKKNISEEEDLLSPNLEVTTENGKESDDSEPDQKTNENTHNKRSSKTKFTVSGTNSTPARSCKGSPTTGGKSTSRLQKKVDVNGAYSTPARSCKDFAATSDKSTSSLKKKFDVDVTNSTPARSPKCSSATTRKGTPRSSFGEQATQRLLQSFKENQYPQRTVKESLATELQLTIQQVSKWFENARHSFRHSRGRASDVAKITPDKVTPQKSSNLSESDSRSVLNNTTCSEVKKKKQDEGTTAECCDKDTTSNMVAEEGNGCNSSSTNPRKRKAKFGSEATEPNTSSETLEQNAEVNPQKTSKRKTKFGSEATELDTSSETPEQNAEVDPQKTSKRKAKFGSDATEPNTSSDIPKQNEEANPPNTSKRKAKSGSEATELDTSSESPKQNAEINTPKTQGVRKSSRIQSKSKESIS</sequence>
<feature type="compositionally biased region" description="Polar residues" evidence="14">
    <location>
        <begin position="820"/>
        <end position="848"/>
    </location>
</feature>
<feature type="compositionally biased region" description="Polar residues" evidence="14">
    <location>
        <begin position="985"/>
        <end position="1004"/>
    </location>
</feature>
<gene>
    <name evidence="17" type="ORF">DCAR_029097</name>
</gene>
<feature type="region of interest" description="Disordered" evidence="14">
    <location>
        <begin position="506"/>
        <end position="599"/>
    </location>
</feature>
<dbReference type="GO" id="GO:0003682">
    <property type="term" value="F:chromatin binding"/>
    <property type="evidence" value="ECO:0007669"/>
    <property type="project" value="TreeGrafter"/>
</dbReference>
<dbReference type="GO" id="GO:0000981">
    <property type="term" value="F:DNA-binding transcription factor activity, RNA polymerase II-specific"/>
    <property type="evidence" value="ECO:0007669"/>
    <property type="project" value="InterPro"/>
</dbReference>
<feature type="compositionally biased region" description="Polar residues" evidence="14">
    <location>
        <begin position="1083"/>
        <end position="1112"/>
    </location>
</feature>
<comment type="similarity">
    <text evidence="2">Belongs to the PHD-associated homeobox family.</text>
</comment>
<feature type="compositionally biased region" description="Acidic residues" evidence="14">
    <location>
        <begin position="625"/>
        <end position="638"/>
    </location>
</feature>
<evidence type="ECO:0000259" key="16">
    <source>
        <dbReference type="PROSITE" id="PS50071"/>
    </source>
</evidence>
<feature type="region of interest" description="Disordered" evidence="14">
    <location>
        <begin position="611"/>
        <end position="638"/>
    </location>
</feature>
<proteinExistence type="inferred from homology"/>
<dbReference type="GO" id="GO:0003677">
    <property type="term" value="F:DNA binding"/>
    <property type="evidence" value="ECO:0007669"/>
    <property type="project" value="UniProtKB-UniRule"/>
</dbReference>
<feature type="compositionally biased region" description="Polar residues" evidence="14">
    <location>
        <begin position="752"/>
        <end position="780"/>
    </location>
</feature>
<reference evidence="17" key="1">
    <citation type="journal article" date="2016" name="Nat. Genet.">
        <title>A high-quality carrot genome assembly provides new insights into carotenoid accumulation and asterid genome evolution.</title>
        <authorList>
            <person name="Iorizzo M."/>
            <person name="Ellison S."/>
            <person name="Senalik D."/>
            <person name="Zeng P."/>
            <person name="Satapoomin P."/>
            <person name="Huang J."/>
            <person name="Bowman M."/>
            <person name="Iovene M."/>
            <person name="Sanseverino W."/>
            <person name="Cavagnaro P."/>
            <person name="Yildiz M."/>
            <person name="Macko-Podgorni A."/>
            <person name="Moranska E."/>
            <person name="Grzebelus E."/>
            <person name="Grzebelus D."/>
            <person name="Ashrafi H."/>
            <person name="Zheng Z."/>
            <person name="Cheng S."/>
            <person name="Spooner D."/>
            <person name="Van Deynze A."/>
            <person name="Simon P."/>
        </authorList>
    </citation>
    <scope>NUCLEOTIDE SEQUENCE [LARGE SCALE GENOMIC DNA]</scope>
    <source>
        <tissue evidence="17">Leaf</tissue>
    </source>
</reference>
<comment type="caution">
    <text evidence="17">The sequence shown here is derived from an EMBL/GenBank/DDBJ whole genome shotgun (WGS) entry which is preliminary data.</text>
</comment>
<comment type="subcellular location">
    <subcellularLocation>
        <location evidence="1 11 13">Nucleus</location>
    </subcellularLocation>
</comment>
<feature type="compositionally biased region" description="Basic and acidic residues" evidence="14">
    <location>
        <begin position="727"/>
        <end position="745"/>
    </location>
</feature>
<evidence type="ECO:0000259" key="15">
    <source>
        <dbReference type="PROSITE" id="PS50016"/>
    </source>
</evidence>
<dbReference type="STRING" id="79200.A0A175YCZ5"/>
<keyword evidence="3" id="KW-0479">Metal-binding</keyword>
<evidence type="ECO:0000256" key="4">
    <source>
        <dbReference type="ARBA" id="ARBA00022771"/>
    </source>
</evidence>
<evidence type="ECO:0000256" key="6">
    <source>
        <dbReference type="ARBA" id="ARBA00023015"/>
    </source>
</evidence>
<evidence type="ECO:0000256" key="2">
    <source>
        <dbReference type="ARBA" id="ARBA00007427"/>
    </source>
</evidence>
<dbReference type="PROSITE" id="PS50016">
    <property type="entry name" value="ZF_PHD_2"/>
    <property type="match status" value="1"/>
</dbReference>
<feature type="compositionally biased region" description="Polar residues" evidence="14">
    <location>
        <begin position="613"/>
        <end position="623"/>
    </location>
</feature>
<dbReference type="SUPFAM" id="SSF57903">
    <property type="entry name" value="FYVE/PHD zinc finger"/>
    <property type="match status" value="1"/>
</dbReference>
<evidence type="ECO:0000256" key="12">
    <source>
        <dbReference type="PROSITE-ProRule" id="PRU00146"/>
    </source>
</evidence>
<feature type="region of interest" description="Disordered" evidence="14">
    <location>
        <begin position="707"/>
        <end position="848"/>
    </location>
</feature>
<dbReference type="PROSITE" id="PS01359">
    <property type="entry name" value="ZF_PHD_1"/>
    <property type="match status" value="1"/>
</dbReference>
<feature type="compositionally biased region" description="Polar residues" evidence="14">
    <location>
        <begin position="913"/>
        <end position="934"/>
    </location>
</feature>
<dbReference type="PANTHER" id="PTHR12628:SF13">
    <property type="entry name" value="HOMEOBOX PROTEIN HAT3.1"/>
    <property type="match status" value="1"/>
</dbReference>
<dbReference type="SUPFAM" id="SSF46689">
    <property type="entry name" value="Homeodomain-like"/>
    <property type="match status" value="1"/>
</dbReference>